<evidence type="ECO:0000313" key="6">
    <source>
        <dbReference type="EMBL" id="OJD21833.1"/>
    </source>
</evidence>
<comment type="similarity">
    <text evidence="3">Belongs to the AAA ATPase family.</text>
</comment>
<dbReference type="Proteomes" id="UP000242791">
    <property type="component" value="Unassembled WGS sequence"/>
</dbReference>
<dbReference type="PANTHER" id="PTHR23070">
    <property type="entry name" value="BCS1 AAA-TYPE ATPASE"/>
    <property type="match status" value="1"/>
</dbReference>
<dbReference type="Gene3D" id="3.40.50.300">
    <property type="entry name" value="P-loop containing nucleotide triphosphate hydrolases"/>
    <property type="match status" value="2"/>
</dbReference>
<dbReference type="VEuPathDB" id="FungiDB:ACJ73_06828"/>
<dbReference type="InterPro" id="IPR003960">
    <property type="entry name" value="ATPase_AAA_CS"/>
</dbReference>
<dbReference type="GO" id="GO:0016887">
    <property type="term" value="F:ATP hydrolysis activity"/>
    <property type="evidence" value="ECO:0007669"/>
    <property type="project" value="InterPro"/>
</dbReference>
<dbReference type="Pfam" id="PF00004">
    <property type="entry name" value="AAA"/>
    <property type="match status" value="1"/>
</dbReference>
<dbReference type="Pfam" id="PF25426">
    <property type="entry name" value="AAA_lid_BCS1"/>
    <property type="match status" value="1"/>
</dbReference>
<evidence type="ECO:0000256" key="2">
    <source>
        <dbReference type="ARBA" id="ARBA00022840"/>
    </source>
</evidence>
<keyword evidence="1 3" id="KW-0547">Nucleotide-binding</keyword>
<dbReference type="AlphaFoldDB" id="A0A1J9PZS7"/>
<dbReference type="STRING" id="1658174.A0A1J9PZS7"/>
<name>A0A1J9PZS7_9EURO</name>
<evidence type="ECO:0000313" key="7">
    <source>
        <dbReference type="Proteomes" id="UP000242791"/>
    </source>
</evidence>
<feature type="domain" description="Mitochondrial chaperone BCS1-like ATPase lid" evidence="5">
    <location>
        <begin position="136"/>
        <end position="193"/>
    </location>
</feature>
<proteinExistence type="inferred from homology"/>
<organism evidence="6 7">
    <name type="scientific">Blastomyces percursus</name>
    <dbReference type="NCBI Taxonomy" id="1658174"/>
    <lineage>
        <taxon>Eukaryota</taxon>
        <taxon>Fungi</taxon>
        <taxon>Dikarya</taxon>
        <taxon>Ascomycota</taxon>
        <taxon>Pezizomycotina</taxon>
        <taxon>Eurotiomycetes</taxon>
        <taxon>Eurotiomycetidae</taxon>
        <taxon>Onygenales</taxon>
        <taxon>Ajellomycetaceae</taxon>
        <taxon>Blastomyces</taxon>
    </lineage>
</organism>
<dbReference type="EMBL" id="LGTZ01001265">
    <property type="protein sequence ID" value="OJD21833.1"/>
    <property type="molecule type" value="Genomic_DNA"/>
</dbReference>
<dbReference type="InterPro" id="IPR057495">
    <property type="entry name" value="AAA_lid_BCS1"/>
</dbReference>
<sequence length="201" mass="22370">MHKFLKAKSAYGKTERPYRRGYLLSGPPGTGKTSLTQAAELLCLCSHLQARCLLLIEDIDSAGINRKKTRAIQQEDSEGQNNTVSFSSLLNAIDGVTSSDGRVLMMTTSCQDQLDKALIRRGRVDLEVEFTLASKVQIRSIFLHMYANEDNLNIATLATKFAERVPHYQYGPADIQNYLCTHDDPESAVTGAREQFPAKKE</sequence>
<dbReference type="InterPro" id="IPR027417">
    <property type="entry name" value="P-loop_NTPase"/>
</dbReference>
<protein>
    <submittedName>
        <fullName evidence="6">Uncharacterized protein</fullName>
    </submittedName>
</protein>
<dbReference type="InterPro" id="IPR050747">
    <property type="entry name" value="Mitochondrial_chaperone_BCS1"/>
</dbReference>
<dbReference type="SUPFAM" id="SSF52540">
    <property type="entry name" value="P-loop containing nucleoside triphosphate hydrolases"/>
    <property type="match status" value="1"/>
</dbReference>
<comment type="caution">
    <text evidence="6">The sequence shown here is derived from an EMBL/GenBank/DDBJ whole genome shotgun (WGS) entry which is preliminary data.</text>
</comment>
<gene>
    <name evidence="6" type="ORF">ACJ73_06828</name>
</gene>
<dbReference type="InterPro" id="IPR003959">
    <property type="entry name" value="ATPase_AAA_core"/>
</dbReference>
<keyword evidence="2 3" id="KW-0067">ATP-binding</keyword>
<evidence type="ECO:0000259" key="4">
    <source>
        <dbReference type="Pfam" id="PF00004"/>
    </source>
</evidence>
<accession>A0A1J9PZS7</accession>
<evidence type="ECO:0000259" key="5">
    <source>
        <dbReference type="Pfam" id="PF25426"/>
    </source>
</evidence>
<evidence type="ECO:0000256" key="3">
    <source>
        <dbReference type="RuleBase" id="RU003651"/>
    </source>
</evidence>
<keyword evidence="7" id="KW-1185">Reference proteome</keyword>
<feature type="domain" description="ATPase AAA-type core" evidence="4">
    <location>
        <begin position="49"/>
        <end position="131"/>
    </location>
</feature>
<reference evidence="6 7" key="1">
    <citation type="submission" date="2015-08" db="EMBL/GenBank/DDBJ databases">
        <title>Emmonsia species relationships and genome sequence.</title>
        <authorList>
            <person name="Cuomo C.A."/>
            <person name="Schwartz I.S."/>
            <person name="Kenyon C."/>
            <person name="De Hoog G.S."/>
            <person name="Govender N.P."/>
            <person name="Botha A."/>
            <person name="Moreno L."/>
            <person name="De Vries M."/>
            <person name="Munoz J.F."/>
            <person name="Stielow J.B."/>
        </authorList>
    </citation>
    <scope>NUCLEOTIDE SEQUENCE [LARGE SCALE GENOMIC DNA]</scope>
    <source>
        <strain evidence="6 7">EI222</strain>
    </source>
</reference>
<evidence type="ECO:0000256" key="1">
    <source>
        <dbReference type="ARBA" id="ARBA00022741"/>
    </source>
</evidence>
<dbReference type="PROSITE" id="PS00674">
    <property type="entry name" value="AAA"/>
    <property type="match status" value="1"/>
</dbReference>
<dbReference type="OrthoDB" id="4185654at2759"/>
<dbReference type="GO" id="GO:0005524">
    <property type="term" value="F:ATP binding"/>
    <property type="evidence" value="ECO:0007669"/>
    <property type="project" value="UniProtKB-KW"/>
</dbReference>